<gene>
    <name evidence="1" type="ORF">AMP1_4</name>
</gene>
<sequence length="84" mass="9841">MRTLDIEVTDTFGGEANYCWVRRYSIEVRDSTSTKQIVRRVKREIGWEDWCRVHVENYGDDITLRPTLASGVNQICFVTERVEA</sequence>
<accession>A0A5C2IBP5</accession>
<dbReference type="EMBL" id="MN191861">
    <property type="protein sequence ID" value="QEP52831.1"/>
    <property type="molecule type" value="Genomic_DNA"/>
</dbReference>
<reference evidence="1 2" key="1">
    <citation type="submission" date="2019-07" db="EMBL/GenBank/DDBJ databases">
        <authorList>
            <person name="Letarov A.V."/>
        </authorList>
    </citation>
    <scope>NUCLEOTIDE SEQUENCE [LARGE SCALE GENOMIC DNA]</scope>
</reference>
<organism evidence="1 2">
    <name type="scientific">Burkholderia phage AMP1</name>
    <dbReference type="NCBI Taxonomy" id="2601683"/>
    <lineage>
        <taxon>Viruses</taxon>
        <taxon>Duplodnaviria</taxon>
        <taxon>Heunggongvirae</taxon>
        <taxon>Uroviricota</taxon>
        <taxon>Caudoviricetes</taxon>
        <taxon>Autographivirales</taxon>
        <taxon>Autonotataviridae</taxon>
        <taxon>Ampunavirus</taxon>
        <taxon>Ampunavirus BpAMP1</taxon>
    </lineage>
</organism>
<name>A0A5C2IBP5_9CAUD</name>
<evidence type="ECO:0000313" key="1">
    <source>
        <dbReference type="EMBL" id="QEP52831.1"/>
    </source>
</evidence>
<protein>
    <submittedName>
        <fullName evidence="1">Uncharacterized protein</fullName>
    </submittedName>
</protein>
<dbReference type="Proteomes" id="UP000324118">
    <property type="component" value="Segment"/>
</dbReference>
<proteinExistence type="predicted"/>
<evidence type="ECO:0000313" key="2">
    <source>
        <dbReference type="Proteomes" id="UP000324118"/>
    </source>
</evidence>